<dbReference type="InterPro" id="IPR003838">
    <property type="entry name" value="ABC3_permease_C"/>
</dbReference>
<feature type="transmembrane region" description="Helical" evidence="6">
    <location>
        <begin position="723"/>
        <end position="742"/>
    </location>
</feature>
<dbReference type="RefSeq" id="WP_116975377.1">
    <property type="nucleotide sequence ID" value="NZ_QPMM01000003.1"/>
</dbReference>
<dbReference type="Pfam" id="PF02687">
    <property type="entry name" value="FtsX"/>
    <property type="match status" value="2"/>
</dbReference>
<keyword evidence="5 6" id="KW-0472">Membrane</keyword>
<evidence type="ECO:0000259" key="8">
    <source>
        <dbReference type="Pfam" id="PF12704"/>
    </source>
</evidence>
<dbReference type="GO" id="GO:0022857">
    <property type="term" value="F:transmembrane transporter activity"/>
    <property type="evidence" value="ECO:0007669"/>
    <property type="project" value="TreeGrafter"/>
</dbReference>
<dbReference type="InterPro" id="IPR050250">
    <property type="entry name" value="Macrolide_Exporter_MacB"/>
</dbReference>
<feature type="transmembrane region" description="Helical" evidence="6">
    <location>
        <begin position="671"/>
        <end position="696"/>
    </location>
</feature>
<protein>
    <submittedName>
        <fullName evidence="9">ABC transporter permease</fullName>
    </submittedName>
</protein>
<dbReference type="AlphaFoldDB" id="A0A3E1YCS9"/>
<evidence type="ECO:0000256" key="3">
    <source>
        <dbReference type="ARBA" id="ARBA00022692"/>
    </source>
</evidence>
<evidence type="ECO:0000256" key="4">
    <source>
        <dbReference type="ARBA" id="ARBA00022989"/>
    </source>
</evidence>
<evidence type="ECO:0000256" key="2">
    <source>
        <dbReference type="ARBA" id="ARBA00022475"/>
    </source>
</evidence>
<feature type="transmembrane region" description="Helical" evidence="6">
    <location>
        <begin position="757"/>
        <end position="777"/>
    </location>
</feature>
<evidence type="ECO:0000256" key="6">
    <source>
        <dbReference type="SAM" id="Phobius"/>
    </source>
</evidence>
<keyword evidence="10" id="KW-1185">Reference proteome</keyword>
<evidence type="ECO:0000313" key="9">
    <source>
        <dbReference type="EMBL" id="RFS24055.1"/>
    </source>
</evidence>
<feature type="transmembrane region" description="Helical" evidence="6">
    <location>
        <begin position="21"/>
        <end position="42"/>
    </location>
</feature>
<evidence type="ECO:0000256" key="5">
    <source>
        <dbReference type="ARBA" id="ARBA00023136"/>
    </source>
</evidence>
<feature type="domain" description="MacB-like periplasmic core" evidence="8">
    <location>
        <begin position="21"/>
        <end position="240"/>
    </location>
</feature>
<gene>
    <name evidence="9" type="ORF">DVR12_09230</name>
</gene>
<proteinExistence type="predicted"/>
<feature type="domain" description="ABC3 transporter permease C-terminal" evidence="7">
    <location>
        <begin position="290"/>
        <end position="406"/>
    </location>
</feature>
<comment type="subcellular location">
    <subcellularLocation>
        <location evidence="1">Cell membrane</location>
        <topology evidence="1">Multi-pass membrane protein</topology>
    </subcellularLocation>
</comment>
<comment type="caution">
    <text evidence="9">The sequence shown here is derived from an EMBL/GenBank/DDBJ whole genome shotgun (WGS) entry which is preliminary data.</text>
</comment>
<keyword evidence="3 6" id="KW-0812">Transmembrane</keyword>
<dbReference type="InterPro" id="IPR025857">
    <property type="entry name" value="MacB_PCD"/>
</dbReference>
<feature type="transmembrane region" description="Helical" evidence="6">
    <location>
        <begin position="340"/>
        <end position="361"/>
    </location>
</feature>
<evidence type="ECO:0000256" key="1">
    <source>
        <dbReference type="ARBA" id="ARBA00004651"/>
    </source>
</evidence>
<keyword evidence="4 6" id="KW-1133">Transmembrane helix</keyword>
<evidence type="ECO:0000259" key="7">
    <source>
        <dbReference type="Pfam" id="PF02687"/>
    </source>
</evidence>
<dbReference type="GO" id="GO:0005886">
    <property type="term" value="C:plasma membrane"/>
    <property type="evidence" value="ECO:0007669"/>
    <property type="project" value="UniProtKB-SubCell"/>
</dbReference>
<reference evidence="9 10" key="1">
    <citation type="submission" date="2018-07" db="EMBL/GenBank/DDBJ databases">
        <title>Chitinophaga K2CV101002-2 sp. nov., isolated from a monsoon evergreen broad-leaved forest soil.</title>
        <authorList>
            <person name="Lv Y."/>
        </authorList>
    </citation>
    <scope>NUCLEOTIDE SEQUENCE [LARGE SCALE GENOMIC DNA]</scope>
    <source>
        <strain evidence="9 10">GDMCC 1.1288</strain>
    </source>
</reference>
<feature type="domain" description="ABC3 transporter permease C-terminal" evidence="7">
    <location>
        <begin position="675"/>
        <end position="787"/>
    </location>
</feature>
<keyword evidence="2" id="KW-1003">Cell membrane</keyword>
<sequence>MLISYLKIAWRNLVKQKVFALVNLLGMSAALCAVLLLSLTAYREWSFDQFHENKNSVYQIVNEKYLNGGDKPTITKSVAEPLAAAVKSEIPGIRHTTFIIAFDLPIRYGNNSYYLNTKLANTDFWEMFSFPMIKGSPKPKNGALNEVVITQKAATKLFGSSDAIGKAIEINIRGRWVPYTVGAIAENVPANSSIRFELVAPLESDPDYADIKGKWDVSTNPLFVQLEPGITRETFEKQLNILREKHYTKQDEFGSAKFRFKSVALKDFKLSEESYFFAGVNKYYPWLMLILSVLIISIACINFVNLSVAKSLGRSAEIGLRKSLGAINSQLFIQFWMESFLLCAIALIIGVMLAIGILPYYNRQFSQQLNWGMLQNIRLVAGIVIVFFLITLLAGGFPAWKIARQHIITVLKGKMTLNKGNHTRNSLIIVQFVVAVLLFSSTAIIWQQLNYIRKKDLGYNINTVISIPLDNATPAIIDKMKQELAQLSEVKDVSAGMNNFGIGTDGSSGNWIVGFSFQDRQVSTKFQKVDYNYARTMGMNFIAGRDFSRAFGTDSSAVLINEAMARQLGVKEPIGTSFEFSDMGQVHVVGVVKDYNFESLRQKIDPLTMAIAKPQDLSYMFASVTTANLSATLDKITKEWKEVNPLSENPPSYLNDNIRRLYEEEGRFSNMLMSGALLAIIITCMGLFAVTVLTIAQRKKEISIRKVLGASVQSVVMLLTKDFLMLVLIAIVIATPFSWYFMHQWLQQFEFHITIRWWIFMVVGFVAVAFAILTVCLQSIHAAMANPVKSLNRE</sequence>
<dbReference type="Proteomes" id="UP000260644">
    <property type="component" value="Unassembled WGS sequence"/>
</dbReference>
<feature type="transmembrane region" description="Helical" evidence="6">
    <location>
        <begin position="381"/>
        <end position="403"/>
    </location>
</feature>
<feature type="transmembrane region" description="Helical" evidence="6">
    <location>
        <begin position="283"/>
        <end position="304"/>
    </location>
</feature>
<dbReference type="OrthoDB" id="5933722at2"/>
<feature type="transmembrane region" description="Helical" evidence="6">
    <location>
        <begin position="424"/>
        <end position="446"/>
    </location>
</feature>
<dbReference type="PANTHER" id="PTHR30572:SF18">
    <property type="entry name" value="ABC-TYPE MACROLIDE FAMILY EXPORT SYSTEM PERMEASE COMPONENT 2"/>
    <property type="match status" value="1"/>
</dbReference>
<organism evidence="9 10">
    <name type="scientific">Chitinophaga silvatica</name>
    <dbReference type="NCBI Taxonomy" id="2282649"/>
    <lineage>
        <taxon>Bacteria</taxon>
        <taxon>Pseudomonadati</taxon>
        <taxon>Bacteroidota</taxon>
        <taxon>Chitinophagia</taxon>
        <taxon>Chitinophagales</taxon>
        <taxon>Chitinophagaceae</taxon>
        <taxon>Chitinophaga</taxon>
    </lineage>
</organism>
<dbReference type="Pfam" id="PF12704">
    <property type="entry name" value="MacB_PCD"/>
    <property type="match status" value="2"/>
</dbReference>
<dbReference type="PANTHER" id="PTHR30572">
    <property type="entry name" value="MEMBRANE COMPONENT OF TRANSPORTER-RELATED"/>
    <property type="match status" value="1"/>
</dbReference>
<feature type="domain" description="MacB-like periplasmic core" evidence="8">
    <location>
        <begin position="447"/>
        <end position="596"/>
    </location>
</feature>
<name>A0A3E1YCS9_9BACT</name>
<accession>A0A3E1YCS9</accession>
<dbReference type="EMBL" id="QPMM01000003">
    <property type="protein sequence ID" value="RFS24055.1"/>
    <property type="molecule type" value="Genomic_DNA"/>
</dbReference>
<evidence type="ECO:0000313" key="10">
    <source>
        <dbReference type="Proteomes" id="UP000260644"/>
    </source>
</evidence>